<accession>A0ABR9GUM9</accession>
<keyword evidence="3" id="KW-1185">Reference proteome</keyword>
<protein>
    <submittedName>
        <fullName evidence="2">Type II toxin-antitoxin system Phd/YefM family antitoxin</fullName>
    </submittedName>
</protein>
<dbReference type="SUPFAM" id="SSF143120">
    <property type="entry name" value="YefM-like"/>
    <property type="match status" value="1"/>
</dbReference>
<evidence type="ECO:0000313" key="3">
    <source>
        <dbReference type="Proteomes" id="UP000598227"/>
    </source>
</evidence>
<sequence>MVARVSKSQFKAKALELFREIEATGEPLIVTDHGQPKLEIRRIAQKPHNPLDRLKGSVLRYDDPFAPVGEGDWEVLK</sequence>
<comment type="similarity">
    <text evidence="1">Belongs to the phD/YefM antitoxin family.</text>
</comment>
<reference evidence="2 3" key="1">
    <citation type="submission" date="2020-09" db="EMBL/GenBank/DDBJ databases">
        <title>Draft Genome Sequence of Aminobacter carboxidus type strain DSM 1086, a soil Gram-negative carboxydobacterium.</title>
        <authorList>
            <person name="Turrini P."/>
            <person name="Tescari M."/>
            <person name="Artuso I."/>
            <person name="Lugli G.A."/>
            <person name="Frangipani E."/>
            <person name="Ventura M."/>
            <person name="Visca P."/>
        </authorList>
    </citation>
    <scope>NUCLEOTIDE SEQUENCE [LARGE SCALE GENOMIC DNA]</scope>
    <source>
        <strain evidence="2 3">DSM 1086</strain>
    </source>
</reference>
<dbReference type="InterPro" id="IPR036165">
    <property type="entry name" value="YefM-like_sf"/>
</dbReference>
<comment type="caution">
    <text evidence="2">The sequence shown here is derived from an EMBL/GenBank/DDBJ whole genome shotgun (WGS) entry which is preliminary data.</text>
</comment>
<dbReference type="RefSeq" id="WP_192568215.1">
    <property type="nucleotide sequence ID" value="NZ_JACZEP010000010.1"/>
</dbReference>
<proteinExistence type="inferred from homology"/>
<name>A0ABR9GUM9_9HYPH</name>
<gene>
    <name evidence="2" type="ORF">IHE39_24005</name>
</gene>
<dbReference type="EMBL" id="JACZEP010000010">
    <property type="protein sequence ID" value="MBE1207366.1"/>
    <property type="molecule type" value="Genomic_DNA"/>
</dbReference>
<dbReference type="Gene3D" id="3.40.1620.10">
    <property type="entry name" value="YefM-like domain"/>
    <property type="match status" value="1"/>
</dbReference>
<organism evidence="2 3">
    <name type="scientific">Aminobacter carboxidus</name>
    <dbReference type="NCBI Taxonomy" id="376165"/>
    <lineage>
        <taxon>Bacteria</taxon>
        <taxon>Pseudomonadati</taxon>
        <taxon>Pseudomonadota</taxon>
        <taxon>Alphaproteobacteria</taxon>
        <taxon>Hyphomicrobiales</taxon>
        <taxon>Phyllobacteriaceae</taxon>
        <taxon>Aminobacter</taxon>
    </lineage>
</organism>
<evidence type="ECO:0000256" key="1">
    <source>
        <dbReference type="ARBA" id="ARBA00009981"/>
    </source>
</evidence>
<dbReference type="Proteomes" id="UP000598227">
    <property type="component" value="Unassembled WGS sequence"/>
</dbReference>
<evidence type="ECO:0000313" key="2">
    <source>
        <dbReference type="EMBL" id="MBE1207366.1"/>
    </source>
</evidence>